<reference evidence="1 2" key="1">
    <citation type="journal article" date="2015" name="Proc. Natl. Acad. Sci. U.S.A.">
        <title>The resurrection genome of Boea hygrometrica: A blueprint for survival of dehydration.</title>
        <authorList>
            <person name="Xiao L."/>
            <person name="Yang G."/>
            <person name="Zhang L."/>
            <person name="Yang X."/>
            <person name="Zhao S."/>
            <person name="Ji Z."/>
            <person name="Zhou Q."/>
            <person name="Hu M."/>
            <person name="Wang Y."/>
            <person name="Chen M."/>
            <person name="Xu Y."/>
            <person name="Jin H."/>
            <person name="Xiao X."/>
            <person name="Hu G."/>
            <person name="Bao F."/>
            <person name="Hu Y."/>
            <person name="Wan P."/>
            <person name="Li L."/>
            <person name="Deng X."/>
            <person name="Kuang T."/>
            <person name="Xiang C."/>
            <person name="Zhu J.K."/>
            <person name="Oliver M.J."/>
            <person name="He Y."/>
        </authorList>
    </citation>
    <scope>NUCLEOTIDE SEQUENCE [LARGE SCALE GENOMIC DNA]</scope>
    <source>
        <strain evidence="2">cv. XS01</strain>
    </source>
</reference>
<gene>
    <name evidence="1" type="ORF">F511_08889</name>
</gene>
<keyword evidence="2" id="KW-1185">Reference proteome</keyword>
<name>A0A2Z7AVP9_9LAMI</name>
<sequence length="223" mass="24619">MFGLTHRIMVKHLATSSHDTLDDGMGKSEMMKSLKERRSRAEGSSSAVVSPSIVPSGSISLEFLRHLVPHKDLDLVRRTRNIEVLEPTAYPEHTMSSLDPVFYGRGTEPPRPTDGAVRGAAHSEERGKKVIAARAERIQSSAVAQRQKKSAVAIKILAETEEKLTVVEERQKLITDVDQVQAKQLTNYEDLLMGIWKSTAENIHLQKQSAVGTNQLKQSAVGT</sequence>
<evidence type="ECO:0000313" key="2">
    <source>
        <dbReference type="Proteomes" id="UP000250235"/>
    </source>
</evidence>
<accession>A0A2Z7AVP9</accession>
<evidence type="ECO:0000313" key="1">
    <source>
        <dbReference type="EMBL" id="KZV25944.1"/>
    </source>
</evidence>
<dbReference type="AlphaFoldDB" id="A0A2Z7AVP9"/>
<protein>
    <submittedName>
        <fullName evidence="1">Uncharacterized protein</fullName>
    </submittedName>
</protein>
<proteinExistence type="predicted"/>
<dbReference type="EMBL" id="KV011797">
    <property type="protein sequence ID" value="KZV25944.1"/>
    <property type="molecule type" value="Genomic_DNA"/>
</dbReference>
<dbReference type="Proteomes" id="UP000250235">
    <property type="component" value="Unassembled WGS sequence"/>
</dbReference>
<organism evidence="1 2">
    <name type="scientific">Dorcoceras hygrometricum</name>
    <dbReference type="NCBI Taxonomy" id="472368"/>
    <lineage>
        <taxon>Eukaryota</taxon>
        <taxon>Viridiplantae</taxon>
        <taxon>Streptophyta</taxon>
        <taxon>Embryophyta</taxon>
        <taxon>Tracheophyta</taxon>
        <taxon>Spermatophyta</taxon>
        <taxon>Magnoliopsida</taxon>
        <taxon>eudicotyledons</taxon>
        <taxon>Gunneridae</taxon>
        <taxon>Pentapetalae</taxon>
        <taxon>asterids</taxon>
        <taxon>lamiids</taxon>
        <taxon>Lamiales</taxon>
        <taxon>Gesneriaceae</taxon>
        <taxon>Didymocarpoideae</taxon>
        <taxon>Trichosporeae</taxon>
        <taxon>Loxocarpinae</taxon>
        <taxon>Dorcoceras</taxon>
    </lineage>
</organism>